<protein>
    <recommendedName>
        <fullName evidence="5">Mce-associated membrane protein</fullName>
    </recommendedName>
</protein>
<comment type="caution">
    <text evidence="3">The sequence shown here is derived from an EMBL/GenBank/DDBJ whole genome shotgun (WGS) entry which is preliminary data.</text>
</comment>
<dbReference type="RefSeq" id="WP_378266799.1">
    <property type="nucleotide sequence ID" value="NZ_JBHUKR010000009.1"/>
</dbReference>
<organism evidence="3 4">
    <name type="scientific">Amycolatopsis pigmentata</name>
    <dbReference type="NCBI Taxonomy" id="450801"/>
    <lineage>
        <taxon>Bacteria</taxon>
        <taxon>Bacillati</taxon>
        <taxon>Actinomycetota</taxon>
        <taxon>Actinomycetes</taxon>
        <taxon>Pseudonocardiales</taxon>
        <taxon>Pseudonocardiaceae</taxon>
        <taxon>Amycolatopsis</taxon>
    </lineage>
</organism>
<sequence>MSRAAVVRLLGVVTVVAVLGAAWAGWSWWRDTHDETTTRARDRDAVLSAASAALVALNTMDYHNAGPSVDRWIEVTTGTLGSSLSGDRQLHLDRANSSRTESTATVNQAAVADLHGDTARVIAVLDVRLSTGGAPGSANRARLNAELTRTPQGWKVDSVQAAS</sequence>
<proteinExistence type="predicted"/>
<dbReference type="EMBL" id="JBHUKR010000009">
    <property type="protein sequence ID" value="MFD2418795.1"/>
    <property type="molecule type" value="Genomic_DNA"/>
</dbReference>
<keyword evidence="2" id="KW-0472">Membrane</keyword>
<gene>
    <name evidence="3" type="ORF">ACFSXZ_20925</name>
</gene>
<evidence type="ECO:0000256" key="2">
    <source>
        <dbReference type="ARBA" id="ARBA00023136"/>
    </source>
</evidence>
<keyword evidence="4" id="KW-1185">Reference proteome</keyword>
<evidence type="ECO:0000313" key="3">
    <source>
        <dbReference type="EMBL" id="MFD2418795.1"/>
    </source>
</evidence>
<comment type="subcellular location">
    <subcellularLocation>
        <location evidence="1">Membrane</location>
    </subcellularLocation>
</comment>
<evidence type="ECO:0000256" key="1">
    <source>
        <dbReference type="ARBA" id="ARBA00004370"/>
    </source>
</evidence>
<dbReference type="PANTHER" id="PTHR37042:SF4">
    <property type="entry name" value="OUTER MEMBRANE PROTEIN RV1973"/>
    <property type="match status" value="1"/>
</dbReference>
<evidence type="ECO:0008006" key="5">
    <source>
        <dbReference type="Google" id="ProtNLM"/>
    </source>
</evidence>
<evidence type="ECO:0000313" key="4">
    <source>
        <dbReference type="Proteomes" id="UP001597417"/>
    </source>
</evidence>
<reference evidence="4" key="1">
    <citation type="journal article" date="2019" name="Int. J. Syst. Evol. Microbiol.">
        <title>The Global Catalogue of Microorganisms (GCM) 10K type strain sequencing project: providing services to taxonomists for standard genome sequencing and annotation.</title>
        <authorList>
            <consortium name="The Broad Institute Genomics Platform"/>
            <consortium name="The Broad Institute Genome Sequencing Center for Infectious Disease"/>
            <person name="Wu L."/>
            <person name="Ma J."/>
        </authorList>
    </citation>
    <scope>NUCLEOTIDE SEQUENCE [LARGE SCALE GENOMIC DNA]</scope>
    <source>
        <strain evidence="4">CGMCC 4.7645</strain>
    </source>
</reference>
<name>A0ABW5FX15_9PSEU</name>
<accession>A0ABW5FX15</accession>
<dbReference type="PANTHER" id="PTHR37042">
    <property type="entry name" value="OUTER MEMBRANE PROTEIN RV1973"/>
    <property type="match status" value="1"/>
</dbReference>
<dbReference type="Proteomes" id="UP001597417">
    <property type="component" value="Unassembled WGS sequence"/>
</dbReference>